<accession>A0ABN3T1T3</accession>
<dbReference type="Proteomes" id="UP001500994">
    <property type="component" value="Unassembled WGS sequence"/>
</dbReference>
<evidence type="ECO:0000313" key="2">
    <source>
        <dbReference type="Proteomes" id="UP001500994"/>
    </source>
</evidence>
<keyword evidence="2" id="KW-1185">Reference proteome</keyword>
<sequence>MPSASFFFDAGSGTALWSMTAQDREEWGYAIDPARLPISQTLRDGINSLVARYDTSLNWDYPPDPGPWRESECRQFNEEVSQILDRLRDELGPTWQISNAFFELHEDPDLDRYLTNPAKFRRTNRR</sequence>
<comment type="caution">
    <text evidence="1">The sequence shown here is derived from an EMBL/GenBank/DDBJ whole genome shotgun (WGS) entry which is preliminary data.</text>
</comment>
<protein>
    <submittedName>
        <fullName evidence="1">Uncharacterized protein</fullName>
    </submittedName>
</protein>
<dbReference type="EMBL" id="BAAARK010000052">
    <property type="protein sequence ID" value="GAA2690435.1"/>
    <property type="molecule type" value="Genomic_DNA"/>
</dbReference>
<reference evidence="1 2" key="1">
    <citation type="journal article" date="2019" name="Int. J. Syst. Evol. Microbiol.">
        <title>The Global Catalogue of Microorganisms (GCM) 10K type strain sequencing project: providing services to taxonomists for standard genome sequencing and annotation.</title>
        <authorList>
            <consortium name="The Broad Institute Genomics Platform"/>
            <consortium name="The Broad Institute Genome Sequencing Center for Infectious Disease"/>
            <person name="Wu L."/>
            <person name="Ma J."/>
        </authorList>
    </citation>
    <scope>NUCLEOTIDE SEQUENCE [LARGE SCALE GENOMIC DNA]</scope>
    <source>
        <strain evidence="1 2">JCM 16374</strain>
    </source>
</reference>
<gene>
    <name evidence="1" type="ORF">GCM10009864_75680</name>
</gene>
<proteinExistence type="predicted"/>
<evidence type="ECO:0000313" key="1">
    <source>
        <dbReference type="EMBL" id="GAA2690435.1"/>
    </source>
</evidence>
<organism evidence="1 2">
    <name type="scientific">Streptomyces lunalinharesii</name>
    <dbReference type="NCBI Taxonomy" id="333384"/>
    <lineage>
        <taxon>Bacteria</taxon>
        <taxon>Bacillati</taxon>
        <taxon>Actinomycetota</taxon>
        <taxon>Actinomycetes</taxon>
        <taxon>Kitasatosporales</taxon>
        <taxon>Streptomycetaceae</taxon>
        <taxon>Streptomyces</taxon>
    </lineage>
</organism>
<dbReference type="RefSeq" id="WP_344584218.1">
    <property type="nucleotide sequence ID" value="NZ_BAAARK010000052.1"/>
</dbReference>
<name>A0ABN3T1T3_9ACTN</name>